<dbReference type="Proteomes" id="UP001271274">
    <property type="component" value="Unassembled WGS sequence"/>
</dbReference>
<evidence type="ECO:0008006" key="3">
    <source>
        <dbReference type="Google" id="ProtNLM"/>
    </source>
</evidence>
<organism evidence="1 2">
    <name type="scientific">Streptomyces europaeiscabiei</name>
    <dbReference type="NCBI Taxonomy" id="146819"/>
    <lineage>
        <taxon>Bacteria</taxon>
        <taxon>Bacillati</taxon>
        <taxon>Actinomycetota</taxon>
        <taxon>Actinomycetes</taxon>
        <taxon>Kitasatosporales</taxon>
        <taxon>Streptomycetaceae</taxon>
        <taxon>Streptomyces</taxon>
    </lineage>
</organism>
<proteinExistence type="predicted"/>
<evidence type="ECO:0000313" key="1">
    <source>
        <dbReference type="EMBL" id="MDX3705137.1"/>
    </source>
</evidence>
<comment type="caution">
    <text evidence="1">The sequence shown here is derived from an EMBL/GenBank/DDBJ whole genome shotgun (WGS) entry which is preliminary data.</text>
</comment>
<dbReference type="RefSeq" id="WP_319063307.1">
    <property type="nucleotide sequence ID" value="NZ_JARAYT010000010.1"/>
</dbReference>
<accession>A0ABU4NSR8</accession>
<reference evidence="1 2" key="1">
    <citation type="journal article" date="2023" name="Microb. Genom.">
        <title>Mesoterricola silvestris gen. nov., sp. nov., Mesoterricola sediminis sp. nov., Geothrix oryzae sp. nov., Geothrix edaphica sp. nov., Geothrix rubra sp. nov., and Geothrix limicola sp. nov., six novel members of Acidobacteriota isolated from soils.</title>
        <authorList>
            <person name="Weisberg A.J."/>
            <person name="Pearce E."/>
            <person name="Kramer C.G."/>
            <person name="Chang J.H."/>
            <person name="Clarke C.R."/>
        </authorList>
    </citation>
    <scope>NUCLEOTIDE SEQUENCE [LARGE SCALE GENOMIC DNA]</scope>
    <source>
        <strain evidence="1 2">ID09-01A</strain>
    </source>
</reference>
<protein>
    <recommendedName>
        <fullName evidence="3">HTH cro/C1-type domain-containing protein</fullName>
    </recommendedName>
</protein>
<gene>
    <name evidence="1" type="ORF">PV662_36440</name>
</gene>
<name>A0ABU4NSR8_9ACTN</name>
<dbReference type="EMBL" id="JARAYU010000018">
    <property type="protein sequence ID" value="MDX3705137.1"/>
    <property type="molecule type" value="Genomic_DNA"/>
</dbReference>
<keyword evidence="2" id="KW-1185">Reference proteome</keyword>
<sequence>MAWADIARLVGVSVSAVRKWRTGGDASPEKRRLLAQLAAFLDLLEESSVEDPAQWLEMDLALPVEYSVRAVELYAIGHMIALLEIAGQRRDPAHVLDEVDPEWREARRSDIEIFTATDGQLAFRERGGSR</sequence>
<evidence type="ECO:0000313" key="2">
    <source>
        <dbReference type="Proteomes" id="UP001271274"/>
    </source>
</evidence>